<dbReference type="GO" id="GO:0000981">
    <property type="term" value="F:DNA-binding transcription factor activity, RNA polymerase II-specific"/>
    <property type="evidence" value="ECO:0007669"/>
    <property type="project" value="InterPro"/>
</dbReference>
<dbReference type="GO" id="GO:0005634">
    <property type="term" value="C:nucleus"/>
    <property type="evidence" value="ECO:0007669"/>
    <property type="project" value="UniProtKB-SubCell"/>
</dbReference>
<name>A0A2T3ARG3_AMORE</name>
<dbReference type="SMART" id="SM00066">
    <property type="entry name" value="GAL4"/>
    <property type="match status" value="1"/>
</dbReference>
<dbReference type="GO" id="GO:0000976">
    <property type="term" value="F:transcription cis-regulatory region binding"/>
    <property type="evidence" value="ECO:0007669"/>
    <property type="project" value="TreeGrafter"/>
</dbReference>
<dbReference type="InterPro" id="IPR001138">
    <property type="entry name" value="Zn2Cys6_DnaBD"/>
</dbReference>
<evidence type="ECO:0000256" key="2">
    <source>
        <dbReference type="ARBA" id="ARBA00023242"/>
    </source>
</evidence>
<proteinExistence type="predicted"/>
<organism evidence="4 5">
    <name type="scientific">Amorphotheca resinae ATCC 22711</name>
    <dbReference type="NCBI Taxonomy" id="857342"/>
    <lineage>
        <taxon>Eukaryota</taxon>
        <taxon>Fungi</taxon>
        <taxon>Dikarya</taxon>
        <taxon>Ascomycota</taxon>
        <taxon>Pezizomycotina</taxon>
        <taxon>Leotiomycetes</taxon>
        <taxon>Helotiales</taxon>
        <taxon>Amorphothecaceae</taxon>
        <taxon>Amorphotheca</taxon>
    </lineage>
</organism>
<accession>A0A2T3ARG3</accession>
<dbReference type="InParanoid" id="A0A2T3ARG3"/>
<sequence>MDASSHLQEGLGLRMASFETPTKPCHTCRRKRLRCDRSLPVCNKCNQTGQECLGYQGLFLWNKGVASRGKMMGKTFEDMRLKKMKLAPATPGSLSSTNTCQKVGPVVVSSRNAALYSDYPGAVFAQRATPASGASASATPPPADTSMQLISQAEQDAQVSHKPIELTLYWSLTDPLFQDLDQDSKSYLAHFSNYVCKDLVIYDLPNQNPFRDLIPLTTEHAVLLYIIIAISALHISNASRASILTKVMPSPSPNPDQSIQMHDYVSTRLSENRPTHAYQDALMAKHRALQLLNRALNEIKQVNLDIILASVLLFIEFELIDSGKDDWRLHINGARRLIECLEPLPNIENSSMTSLRRCLVSNYLVYDILGSTVACSRASEIPHCGSLDVVSILRYAEANNYLSCPAILLQIVLSAPQLLQTIPRTSTMQLKTSCQVEQAFILLQAAQSFDALAWATALQHISPHSDLENRRHIASAHKAAVCIYVSRLLLSTSLASEIPENLEHLVSDIVHHLSFIPAGDALFKSTSWPTFIAGAETKVLELQAWAMTRLHALWELLPWGYIRSAMEILEVIWQKRSIAMRTATDTVDWVQELRMLDVKLLIA</sequence>
<protein>
    <recommendedName>
        <fullName evidence="3">Zn(2)-C6 fungal-type domain-containing protein</fullName>
    </recommendedName>
</protein>
<dbReference type="InterPro" id="IPR036864">
    <property type="entry name" value="Zn2-C6_fun-type_DNA-bd_sf"/>
</dbReference>
<dbReference type="PANTHER" id="PTHR37534:SF51">
    <property type="entry name" value="ACRIFLAVINE SENSITIVITY CONTROL PROTEIN ACR-2"/>
    <property type="match status" value="1"/>
</dbReference>
<keyword evidence="2" id="KW-0539">Nucleus</keyword>
<dbReference type="Pfam" id="PF11951">
    <property type="entry name" value="Fungal_trans_2"/>
    <property type="match status" value="1"/>
</dbReference>
<feature type="domain" description="Zn(2)-C6 fungal-type" evidence="3">
    <location>
        <begin position="24"/>
        <end position="52"/>
    </location>
</feature>
<dbReference type="Gene3D" id="4.10.240.10">
    <property type="entry name" value="Zn(2)-C6 fungal-type DNA-binding domain"/>
    <property type="match status" value="1"/>
</dbReference>
<dbReference type="PROSITE" id="PS50048">
    <property type="entry name" value="ZN2_CY6_FUNGAL_2"/>
    <property type="match status" value="1"/>
</dbReference>
<dbReference type="GO" id="GO:0008270">
    <property type="term" value="F:zinc ion binding"/>
    <property type="evidence" value="ECO:0007669"/>
    <property type="project" value="InterPro"/>
</dbReference>
<evidence type="ECO:0000313" key="4">
    <source>
        <dbReference type="EMBL" id="PSS08940.1"/>
    </source>
</evidence>
<dbReference type="PROSITE" id="PS00463">
    <property type="entry name" value="ZN2_CY6_FUNGAL_1"/>
    <property type="match status" value="1"/>
</dbReference>
<dbReference type="OrthoDB" id="5380854at2759"/>
<dbReference type="RefSeq" id="XP_024717238.1">
    <property type="nucleotide sequence ID" value="XM_024864676.1"/>
</dbReference>
<evidence type="ECO:0000313" key="5">
    <source>
        <dbReference type="Proteomes" id="UP000241818"/>
    </source>
</evidence>
<dbReference type="GO" id="GO:0045944">
    <property type="term" value="P:positive regulation of transcription by RNA polymerase II"/>
    <property type="evidence" value="ECO:0007669"/>
    <property type="project" value="TreeGrafter"/>
</dbReference>
<comment type="subcellular location">
    <subcellularLocation>
        <location evidence="1">Nucleus</location>
    </subcellularLocation>
</comment>
<keyword evidence="5" id="KW-1185">Reference proteome</keyword>
<reference evidence="4 5" key="1">
    <citation type="journal article" date="2018" name="New Phytol.">
        <title>Comparative genomics and transcriptomics depict ericoid mycorrhizal fungi as versatile saprotrophs and plant mutualists.</title>
        <authorList>
            <person name="Martino E."/>
            <person name="Morin E."/>
            <person name="Grelet G.A."/>
            <person name="Kuo A."/>
            <person name="Kohler A."/>
            <person name="Daghino S."/>
            <person name="Barry K.W."/>
            <person name="Cichocki N."/>
            <person name="Clum A."/>
            <person name="Dockter R.B."/>
            <person name="Hainaut M."/>
            <person name="Kuo R.C."/>
            <person name="LaButti K."/>
            <person name="Lindahl B.D."/>
            <person name="Lindquist E.A."/>
            <person name="Lipzen A."/>
            <person name="Khouja H.R."/>
            <person name="Magnuson J."/>
            <person name="Murat C."/>
            <person name="Ohm R.A."/>
            <person name="Singer S.W."/>
            <person name="Spatafora J.W."/>
            <person name="Wang M."/>
            <person name="Veneault-Fourrey C."/>
            <person name="Henrissat B."/>
            <person name="Grigoriev I.V."/>
            <person name="Martin F.M."/>
            <person name="Perotto S."/>
        </authorList>
    </citation>
    <scope>NUCLEOTIDE SEQUENCE [LARGE SCALE GENOMIC DNA]</scope>
    <source>
        <strain evidence="4 5">ATCC 22711</strain>
    </source>
</reference>
<gene>
    <name evidence="4" type="ORF">M430DRAFT_22321</name>
</gene>
<dbReference type="GeneID" id="36572757"/>
<dbReference type="STRING" id="857342.A0A2T3ARG3"/>
<dbReference type="AlphaFoldDB" id="A0A2T3ARG3"/>
<dbReference type="SUPFAM" id="SSF57701">
    <property type="entry name" value="Zn2/Cys6 DNA-binding domain"/>
    <property type="match status" value="1"/>
</dbReference>
<dbReference type="CDD" id="cd00067">
    <property type="entry name" value="GAL4"/>
    <property type="match status" value="1"/>
</dbReference>
<dbReference type="Proteomes" id="UP000241818">
    <property type="component" value="Unassembled WGS sequence"/>
</dbReference>
<dbReference type="EMBL" id="KZ679017">
    <property type="protein sequence ID" value="PSS08940.1"/>
    <property type="molecule type" value="Genomic_DNA"/>
</dbReference>
<dbReference type="Pfam" id="PF00172">
    <property type="entry name" value="Zn_clus"/>
    <property type="match status" value="1"/>
</dbReference>
<dbReference type="PANTHER" id="PTHR37534">
    <property type="entry name" value="TRANSCRIPTIONAL ACTIVATOR PROTEIN UGA3"/>
    <property type="match status" value="1"/>
</dbReference>
<evidence type="ECO:0000256" key="1">
    <source>
        <dbReference type="ARBA" id="ARBA00004123"/>
    </source>
</evidence>
<evidence type="ECO:0000259" key="3">
    <source>
        <dbReference type="PROSITE" id="PS50048"/>
    </source>
</evidence>
<dbReference type="InterPro" id="IPR021858">
    <property type="entry name" value="Fun_TF"/>
</dbReference>